<sequence length="948" mass="105575">MIKIFTQQQKLFWAKRSFVICLFTAIGGQAVAQQPQANLTDSLVLDSMRKGSNPQNRHVDLWNRTISKLRNVTGSATIYSEDVNTTPVSDITNVISGRISGLYSNRSSGRTGPMFDASSFTLRGQSPLIVVDGVIRSFTSFNVDDIKSITVLKDAVSTSMYGLRSANGVVYITTKDKSLDQPFELNFNVQVGVLNQFRRPNFINGANYAELYNEAQKNTFPNATPAFSAATIAAYRNGTNDPYLQPNNDWYNTIYKNNALQKRYAINAAGNGKSYRYFTSVEHLSQDGNFLTSADNPYQTNNFYKRYNLRTNAQIDFNEDIQLSLNIFGSIENSNEPGATSSSIMSRIFETSPLGYSPRNPDGTYSGSILYTNNILASAVNSGYINYNERTLSADVGLKFKLDDVTKGLWAKGLLSINNYYLQSISRTKTFAIFYPTVSPTATTYTKVGSDGTIEAGKGDPAIVTQNKQTFFNGLLGYDRSFGKHNINVLASYNLTNLIDSYTQLNQLYNNAGLTATYDFNKTYLAELGLVYGSYNRYAPGKRWGFLPSVGLGWVISNEAWYNKNTFNFLKLRGSVGQTAWADPTNYYSYMQRYTLGATGYNFGATASAVSGVAESTLKNPGITWEKALKIDLGVETQLFQNKLGVELNWYTNKYYDELISPANGYASGIIGQSYPTVNAGKSRFSGFEGNISFNNNKQNFGYFIKGNFTIAQNKIISRQEGNYPYPWLYSAGESTGTYGYEAIGFYQVGEDVSKTANIPGFIPQPGDLKYADLNGDGLINFLDRKAIAGTKPLFFFGLNAGFNYKGFDFSALLEGRLNREIYYSASQMLAFNNGYGYVLDYTTENRWTPQNATQATLPRLTLGANTNNEQTSSFWVKRADYIRLKNIEIGYSFPGKFLKKAKISKVRIFVNAYNPLTWTKLDYLDPETGLSGFANYRILNGGISLQL</sequence>
<feature type="chain" id="PRO_5011760992" evidence="8">
    <location>
        <begin position="33"/>
        <end position="948"/>
    </location>
</feature>
<dbReference type="OrthoDB" id="9768177at2"/>
<keyword evidence="4 7" id="KW-0812">Transmembrane</keyword>
<accession>A0A1H9SBW2</accession>
<evidence type="ECO:0000256" key="2">
    <source>
        <dbReference type="ARBA" id="ARBA00022448"/>
    </source>
</evidence>
<keyword evidence="5 7" id="KW-0472">Membrane</keyword>
<keyword evidence="11" id="KW-1185">Reference proteome</keyword>
<comment type="similarity">
    <text evidence="7">Belongs to the TonB-dependent receptor family.</text>
</comment>
<keyword evidence="6 7" id="KW-0998">Cell outer membrane</keyword>
<keyword evidence="8" id="KW-0732">Signal</keyword>
<proteinExistence type="inferred from homology"/>
<dbReference type="EMBL" id="FOGG01000017">
    <property type="protein sequence ID" value="SER82408.1"/>
    <property type="molecule type" value="Genomic_DNA"/>
</dbReference>
<evidence type="ECO:0000256" key="4">
    <source>
        <dbReference type="ARBA" id="ARBA00022692"/>
    </source>
</evidence>
<evidence type="ECO:0000256" key="8">
    <source>
        <dbReference type="SAM" id="SignalP"/>
    </source>
</evidence>
<dbReference type="InterPro" id="IPR037066">
    <property type="entry name" value="Plug_dom_sf"/>
</dbReference>
<dbReference type="Gene3D" id="2.40.170.20">
    <property type="entry name" value="TonB-dependent receptor, beta-barrel domain"/>
    <property type="match status" value="1"/>
</dbReference>
<evidence type="ECO:0000256" key="6">
    <source>
        <dbReference type="ARBA" id="ARBA00023237"/>
    </source>
</evidence>
<dbReference type="Proteomes" id="UP000199572">
    <property type="component" value="Unassembled WGS sequence"/>
</dbReference>
<dbReference type="PROSITE" id="PS52016">
    <property type="entry name" value="TONB_DEPENDENT_REC_3"/>
    <property type="match status" value="1"/>
</dbReference>
<dbReference type="RefSeq" id="WP_090885534.1">
    <property type="nucleotide sequence ID" value="NZ_FOGG01000017.1"/>
</dbReference>
<evidence type="ECO:0000256" key="3">
    <source>
        <dbReference type="ARBA" id="ARBA00022452"/>
    </source>
</evidence>
<keyword evidence="3 7" id="KW-1134">Transmembrane beta strand</keyword>
<name>A0A1H9SBW2_9SPHI</name>
<dbReference type="Gene3D" id="2.170.130.10">
    <property type="entry name" value="TonB-dependent receptor, plug domain"/>
    <property type="match status" value="1"/>
</dbReference>
<dbReference type="InterPro" id="IPR023997">
    <property type="entry name" value="TonB-dep_OMP_SusC/RagA_CS"/>
</dbReference>
<evidence type="ECO:0000256" key="7">
    <source>
        <dbReference type="PROSITE-ProRule" id="PRU01360"/>
    </source>
</evidence>
<feature type="domain" description="TonB-dependent receptor plug" evidence="9">
    <location>
        <begin position="69"/>
        <end position="169"/>
    </location>
</feature>
<evidence type="ECO:0000259" key="9">
    <source>
        <dbReference type="Pfam" id="PF07715"/>
    </source>
</evidence>
<organism evidence="10 11">
    <name type="scientific">Pedobacter rhizosphaerae</name>
    <dbReference type="NCBI Taxonomy" id="390241"/>
    <lineage>
        <taxon>Bacteria</taxon>
        <taxon>Pseudomonadati</taxon>
        <taxon>Bacteroidota</taxon>
        <taxon>Sphingobacteriia</taxon>
        <taxon>Sphingobacteriales</taxon>
        <taxon>Sphingobacteriaceae</taxon>
        <taxon>Pedobacter</taxon>
    </lineage>
</organism>
<dbReference type="AlphaFoldDB" id="A0A1H9SBW2"/>
<protein>
    <submittedName>
        <fullName evidence="10">TonB-linked outer membrane protein, SusC/RagA family</fullName>
    </submittedName>
</protein>
<evidence type="ECO:0000313" key="11">
    <source>
        <dbReference type="Proteomes" id="UP000199572"/>
    </source>
</evidence>
<comment type="subcellular location">
    <subcellularLocation>
        <location evidence="1 7">Cell outer membrane</location>
        <topology evidence="1 7">Multi-pass membrane protein</topology>
    </subcellularLocation>
</comment>
<dbReference type="SUPFAM" id="SSF56935">
    <property type="entry name" value="Porins"/>
    <property type="match status" value="1"/>
</dbReference>
<dbReference type="InterPro" id="IPR023996">
    <property type="entry name" value="TonB-dep_OMP_SusC/RagA"/>
</dbReference>
<dbReference type="InterPro" id="IPR039426">
    <property type="entry name" value="TonB-dep_rcpt-like"/>
</dbReference>
<evidence type="ECO:0000256" key="5">
    <source>
        <dbReference type="ARBA" id="ARBA00023136"/>
    </source>
</evidence>
<dbReference type="InterPro" id="IPR012910">
    <property type="entry name" value="Plug_dom"/>
</dbReference>
<dbReference type="NCBIfam" id="TIGR04057">
    <property type="entry name" value="SusC_RagA_signa"/>
    <property type="match status" value="1"/>
</dbReference>
<dbReference type="Pfam" id="PF07715">
    <property type="entry name" value="Plug"/>
    <property type="match status" value="1"/>
</dbReference>
<reference evidence="10 11" key="1">
    <citation type="submission" date="2016-10" db="EMBL/GenBank/DDBJ databases">
        <authorList>
            <person name="de Groot N.N."/>
        </authorList>
    </citation>
    <scope>NUCLEOTIDE SEQUENCE [LARGE SCALE GENOMIC DNA]</scope>
    <source>
        <strain evidence="10 11">DSM 18610</strain>
    </source>
</reference>
<gene>
    <name evidence="10" type="ORF">SAMN04488023_11771</name>
</gene>
<evidence type="ECO:0000313" key="10">
    <source>
        <dbReference type="EMBL" id="SER82408.1"/>
    </source>
</evidence>
<evidence type="ECO:0000256" key="1">
    <source>
        <dbReference type="ARBA" id="ARBA00004571"/>
    </source>
</evidence>
<keyword evidence="2 7" id="KW-0813">Transport</keyword>
<dbReference type="InterPro" id="IPR036942">
    <property type="entry name" value="Beta-barrel_TonB_sf"/>
</dbReference>
<feature type="signal peptide" evidence="8">
    <location>
        <begin position="1"/>
        <end position="32"/>
    </location>
</feature>
<dbReference type="GO" id="GO:0009279">
    <property type="term" value="C:cell outer membrane"/>
    <property type="evidence" value="ECO:0007669"/>
    <property type="project" value="UniProtKB-SubCell"/>
</dbReference>
<dbReference type="STRING" id="390241.SAMN04488023_11771"/>
<dbReference type="NCBIfam" id="TIGR04056">
    <property type="entry name" value="OMP_RagA_SusC"/>
    <property type="match status" value="1"/>
</dbReference>